<dbReference type="EMBL" id="QXGD01000992">
    <property type="protein sequence ID" value="KAE9218020.1"/>
    <property type="molecule type" value="Genomic_DNA"/>
</dbReference>
<dbReference type="Proteomes" id="UP000460718">
    <property type="component" value="Unassembled WGS sequence"/>
</dbReference>
<proteinExistence type="inferred from homology"/>
<dbReference type="GO" id="GO:0032039">
    <property type="term" value="C:integrator complex"/>
    <property type="evidence" value="ECO:0007669"/>
    <property type="project" value="InterPro"/>
</dbReference>
<keyword evidence="5" id="KW-0539">Nucleus</keyword>
<comment type="similarity">
    <text evidence="3">Belongs to the Integrator subunit 7 family.</text>
</comment>
<dbReference type="InterPro" id="IPR056516">
    <property type="entry name" value="INTS7_N"/>
</dbReference>
<dbReference type="Pfam" id="PF24437">
    <property type="entry name" value="INTS7_HB"/>
    <property type="match status" value="1"/>
</dbReference>
<evidence type="ECO:0000256" key="5">
    <source>
        <dbReference type="ARBA" id="ARBA00023242"/>
    </source>
</evidence>
<protein>
    <recommendedName>
        <fullName evidence="22">Integrator complex subunit 7</fullName>
    </recommendedName>
</protein>
<dbReference type="Proteomes" id="UP000441208">
    <property type="component" value="Unassembled WGS sequence"/>
</dbReference>
<dbReference type="EMBL" id="QXGF01001007">
    <property type="protein sequence ID" value="KAE8933487.1"/>
    <property type="molecule type" value="Genomic_DNA"/>
</dbReference>
<dbReference type="EMBL" id="QXFW01000907">
    <property type="protein sequence ID" value="KAE9000412.1"/>
    <property type="molecule type" value="Genomic_DNA"/>
</dbReference>
<dbReference type="GO" id="GO:0005737">
    <property type="term" value="C:cytoplasm"/>
    <property type="evidence" value="ECO:0007669"/>
    <property type="project" value="UniProtKB-SubCell"/>
</dbReference>
<dbReference type="Proteomes" id="UP000433483">
    <property type="component" value="Unassembled WGS sequence"/>
</dbReference>
<evidence type="ECO:0000256" key="3">
    <source>
        <dbReference type="ARBA" id="ARBA00008565"/>
    </source>
</evidence>
<organism evidence="11 19">
    <name type="scientific">Phytophthora fragariae</name>
    <dbReference type="NCBI Taxonomy" id="53985"/>
    <lineage>
        <taxon>Eukaryota</taxon>
        <taxon>Sar</taxon>
        <taxon>Stramenopiles</taxon>
        <taxon>Oomycota</taxon>
        <taxon>Peronosporomycetes</taxon>
        <taxon>Peronosporales</taxon>
        <taxon>Peronosporaceae</taxon>
        <taxon>Phytophthora</taxon>
    </lineage>
</organism>
<evidence type="ECO:0000313" key="21">
    <source>
        <dbReference type="Proteomes" id="UP000460718"/>
    </source>
</evidence>
<keyword evidence="16" id="KW-1185">Reference proteome</keyword>
<dbReference type="InterPro" id="IPR033060">
    <property type="entry name" value="INTS7"/>
</dbReference>
<evidence type="ECO:0000313" key="16">
    <source>
        <dbReference type="Proteomes" id="UP000433483"/>
    </source>
</evidence>
<comment type="subcellular location">
    <subcellularLocation>
        <location evidence="2">Cytoplasm</location>
    </subcellularLocation>
    <subcellularLocation>
        <location evidence="1">Nucleus</location>
    </subcellularLocation>
</comment>
<evidence type="ECO:0000259" key="7">
    <source>
        <dbReference type="Pfam" id="PF24437"/>
    </source>
</evidence>
<dbReference type="PANTHER" id="PTHR13322">
    <property type="entry name" value="C1ORF73 PROTEIN"/>
    <property type="match status" value="1"/>
</dbReference>
<dbReference type="Proteomes" id="UP000437068">
    <property type="component" value="Unassembled WGS sequence"/>
</dbReference>
<dbReference type="GO" id="GO:0034472">
    <property type="term" value="P:snRNA 3'-end processing"/>
    <property type="evidence" value="ECO:0007669"/>
    <property type="project" value="TreeGrafter"/>
</dbReference>
<accession>A0A6A3TJC8</accession>
<dbReference type="OrthoDB" id="99558at2759"/>
<dbReference type="EMBL" id="QXGB01000930">
    <property type="protein sequence ID" value="KAE9200869.1"/>
    <property type="molecule type" value="Genomic_DNA"/>
</dbReference>
<comment type="caution">
    <text evidence="11">The sequence shown here is derived from an EMBL/GenBank/DDBJ whole genome shotgun (WGS) entry which is preliminary data.</text>
</comment>
<keyword evidence="4" id="KW-0963">Cytoplasm</keyword>
<dbReference type="SUPFAM" id="SSF48371">
    <property type="entry name" value="ARM repeat"/>
    <property type="match status" value="1"/>
</dbReference>
<evidence type="ECO:0000256" key="1">
    <source>
        <dbReference type="ARBA" id="ARBA00004123"/>
    </source>
</evidence>
<evidence type="ECO:0000313" key="14">
    <source>
        <dbReference type="EMBL" id="KAE9301050.1"/>
    </source>
</evidence>
<evidence type="ECO:0000313" key="18">
    <source>
        <dbReference type="Proteomes" id="UP000440367"/>
    </source>
</evidence>
<dbReference type="InterPro" id="IPR016024">
    <property type="entry name" value="ARM-type_fold"/>
</dbReference>
<dbReference type="InterPro" id="IPR056517">
    <property type="entry name" value="INTS7_HB"/>
</dbReference>
<dbReference type="Proteomes" id="UP000440732">
    <property type="component" value="Unassembled WGS sequence"/>
</dbReference>
<evidence type="ECO:0000259" key="6">
    <source>
        <dbReference type="Pfam" id="PF24436"/>
    </source>
</evidence>
<evidence type="ECO:0000313" key="12">
    <source>
        <dbReference type="EMBL" id="KAE9200869.1"/>
    </source>
</evidence>
<dbReference type="Proteomes" id="UP000440367">
    <property type="component" value="Unassembled WGS sequence"/>
</dbReference>
<evidence type="ECO:0000313" key="15">
    <source>
        <dbReference type="Proteomes" id="UP000429523"/>
    </source>
</evidence>
<evidence type="ECO:0000313" key="19">
    <source>
        <dbReference type="Proteomes" id="UP000440732"/>
    </source>
</evidence>
<dbReference type="Pfam" id="PF24436">
    <property type="entry name" value="INTS7_N"/>
    <property type="match status" value="1"/>
</dbReference>
<dbReference type="Proteomes" id="UP000429523">
    <property type="component" value="Unassembled WGS sequence"/>
</dbReference>
<gene>
    <name evidence="14" type="ORF">PF001_g14636</name>
    <name evidence="13" type="ORF">PF002_g16621</name>
    <name evidence="12" type="ORF">PF005_g15182</name>
    <name evidence="11" type="ORF">PF006_g14312</name>
    <name evidence="10" type="ORF">PF007_g15506</name>
    <name evidence="8" type="ORF">PF009_g16515</name>
    <name evidence="9" type="ORF">PF011_g14193</name>
</gene>
<evidence type="ECO:0000256" key="4">
    <source>
        <dbReference type="ARBA" id="ARBA00022490"/>
    </source>
</evidence>
<dbReference type="EMBL" id="QXGE01000918">
    <property type="protein sequence ID" value="KAE9301050.1"/>
    <property type="molecule type" value="Genomic_DNA"/>
</dbReference>
<reference evidence="15 16" key="1">
    <citation type="submission" date="2018-08" db="EMBL/GenBank/DDBJ databases">
        <title>Genomic investigation of the strawberry pathogen Phytophthora fragariae indicates pathogenicity is determined by transcriptional variation in three key races.</title>
        <authorList>
            <person name="Adams T.M."/>
            <person name="Armitage A.D."/>
            <person name="Sobczyk M.K."/>
            <person name="Bates H.J."/>
            <person name="Dunwell J.M."/>
            <person name="Nellist C.F."/>
            <person name="Harrison R.J."/>
        </authorList>
    </citation>
    <scope>NUCLEOTIDE SEQUENCE [LARGE SCALE GENOMIC DNA]</scope>
    <source>
        <strain evidence="14 17">A4</strain>
        <strain evidence="13 18">BC-1</strain>
        <strain evidence="12 16">NOV-27</strain>
        <strain evidence="11 19">NOV-5</strain>
        <strain evidence="10 20">NOV-71</strain>
        <strain evidence="8 15">NOV-9</strain>
        <strain evidence="9 21">SCRP245</strain>
    </source>
</reference>
<feature type="domain" description="Integrator complex subunit 7 helical bundle" evidence="7">
    <location>
        <begin position="595"/>
        <end position="717"/>
    </location>
</feature>
<feature type="domain" description="Integrator complex subunit 7 N-terminal" evidence="6">
    <location>
        <begin position="97"/>
        <end position="529"/>
    </location>
</feature>
<dbReference type="PANTHER" id="PTHR13322:SF2">
    <property type="entry name" value="INTEGRATOR COMPLEX SUBUNIT 7"/>
    <property type="match status" value="1"/>
</dbReference>
<evidence type="ECO:0000313" key="10">
    <source>
        <dbReference type="EMBL" id="KAE9100457.1"/>
    </source>
</evidence>
<dbReference type="EMBL" id="QXFZ01000951">
    <property type="protein sequence ID" value="KAE9100457.1"/>
    <property type="molecule type" value="Genomic_DNA"/>
</dbReference>
<name>A0A6A3TJC8_9STRA</name>
<evidence type="ECO:0000313" key="8">
    <source>
        <dbReference type="EMBL" id="KAE8933487.1"/>
    </source>
</evidence>
<evidence type="ECO:0000313" key="11">
    <source>
        <dbReference type="EMBL" id="KAE9136789.1"/>
    </source>
</evidence>
<evidence type="ECO:0000313" key="9">
    <source>
        <dbReference type="EMBL" id="KAE9000412.1"/>
    </source>
</evidence>
<evidence type="ECO:0000313" key="20">
    <source>
        <dbReference type="Proteomes" id="UP000441208"/>
    </source>
</evidence>
<dbReference type="EMBL" id="QXGA01000892">
    <property type="protein sequence ID" value="KAE9136789.1"/>
    <property type="molecule type" value="Genomic_DNA"/>
</dbReference>
<evidence type="ECO:0008006" key="22">
    <source>
        <dbReference type="Google" id="ProtNLM"/>
    </source>
</evidence>
<evidence type="ECO:0000313" key="13">
    <source>
        <dbReference type="EMBL" id="KAE9218020.1"/>
    </source>
</evidence>
<dbReference type="AlphaFoldDB" id="A0A6A3TJC8"/>
<evidence type="ECO:0000313" key="17">
    <source>
        <dbReference type="Proteomes" id="UP000437068"/>
    </source>
</evidence>
<sequence>MLAGFVVPHAHYRVFHGDPAADSQHAAPNDQFPLALSPRRVENAPTDLHLREFAQLEVQVKALQLQAAQHSTPGAMGDAVAGALAECFLFYSRLFTVESFPWPDFLAAVFTKMAEHFASSDNEIVRSAILRVFQRAKAHVAQINDPAKLLGHLSAPLAHPTSATARTLTLQLLATMPSLLLHDSAAQQQILKEIRADDRDERLAAIEAARAFLPLSPSFRKDVLTLGLETSLTGLCRLLADAVASSVEAQQAWTHCAGLYERLVDDKSAVASLRAMTTLTAAYPGVLLRMHGQLLHHVLDHEPRAFVRNFALLATQQLVAMAGSGEDEQLAIILDGVFSRLRQISTAQGTTQSRLKLSALLLLEKWAATRQELGESSEALLKDAKNWIATAADERFGRAYTSILAHIARRKLSRTDVISPEHSVDELLLLLHPRAAGTVKSTWNHALGAIAQLTHDFPELIAAYVASQLIELLSIPVDKNLDFATSKFRRTAIFKVLGAQLRSPSTNMINERLPMLLEELSTVNREDALQLRAVAATFFLWTQEPLVNGNGASDQATSNMLSAFEKELLNPEHYESHAERYEMVKLAMLRGRFTLAEQLLEAIAVKADSECFGGWLHALHTLCKAESRIAMDQSVHLDSLHLLARSSMYLQAARTSSFRFDLQLHLVALRLEWMQHVQSAQQLAGEAAFTNTAGNPVGREGHLSKQLRTLAHKFDVLRSLLLGAPQRDLDGLKAHVDACCLLAAAVEGFLLLRSPNSIDFPTEQGSLSGSSLWNLQVLRVLSHDMRDKLERVAKLTPSRQPGVGARVLQQLLAALCAIPPVLPKLLFCSRLRTEQRLLSSAQFLTYAENATFTAKPRSRSQLGVSLGTDFTSVLKGVVALSRSSKAYWCERADAIEAEVLVCLAGTSTGGVHSNSSIYDITDSPPEDKLVQYRVRVNLPVAWDQVMETTAEEDSDGQSMLYLPFETPVHVKAASLTQKGSFVLLARIAIVDHHGERWPLAATGCRRGFIVY</sequence>
<evidence type="ECO:0000256" key="2">
    <source>
        <dbReference type="ARBA" id="ARBA00004496"/>
    </source>
</evidence>